<feature type="signal peptide" evidence="5">
    <location>
        <begin position="1"/>
        <end position="20"/>
    </location>
</feature>
<keyword evidence="3 5" id="KW-0964">Secreted</keyword>
<keyword evidence="7" id="KW-1185">Reference proteome</keyword>
<comment type="caution">
    <text evidence="6">The sequence shown here is derived from an EMBL/GenBank/DDBJ whole genome shotgun (WGS) entry which is preliminary data.</text>
</comment>
<dbReference type="InterPro" id="IPR031825">
    <property type="entry name" value="RXLR"/>
</dbReference>
<comment type="domain">
    <text evidence="5">The RxLR-dEER motif acts to carry the protein into the host cell cytoplasm through binding to cell surface phosphatidylinositol-3-phosphate.</text>
</comment>
<feature type="chain" id="PRO_5044955496" description="RxLR effector protein" evidence="5">
    <location>
        <begin position="21"/>
        <end position="137"/>
    </location>
</feature>
<evidence type="ECO:0000256" key="3">
    <source>
        <dbReference type="ARBA" id="ARBA00022525"/>
    </source>
</evidence>
<evidence type="ECO:0000256" key="2">
    <source>
        <dbReference type="ARBA" id="ARBA00010400"/>
    </source>
</evidence>
<dbReference type="OrthoDB" id="128893at2759"/>
<comment type="function">
    <text evidence="5">Effector that suppresses plant defense responses during pathogen infection.</text>
</comment>
<evidence type="ECO:0000256" key="5">
    <source>
        <dbReference type="RuleBase" id="RU367124"/>
    </source>
</evidence>
<protein>
    <recommendedName>
        <fullName evidence="5">RxLR effector protein</fullName>
    </recommendedName>
</protein>
<keyword evidence="4 5" id="KW-0732">Signal</keyword>
<evidence type="ECO:0000313" key="7">
    <source>
        <dbReference type="Proteomes" id="UP000198211"/>
    </source>
</evidence>
<dbReference type="Proteomes" id="UP000198211">
    <property type="component" value="Unassembled WGS sequence"/>
</dbReference>
<organism evidence="6 7">
    <name type="scientific">Phytophthora megakarya</name>
    <dbReference type="NCBI Taxonomy" id="4795"/>
    <lineage>
        <taxon>Eukaryota</taxon>
        <taxon>Sar</taxon>
        <taxon>Stramenopiles</taxon>
        <taxon>Oomycota</taxon>
        <taxon>Peronosporomycetes</taxon>
        <taxon>Peronosporales</taxon>
        <taxon>Peronosporaceae</taxon>
        <taxon>Phytophthora</taxon>
    </lineage>
</organism>
<sequence length="137" mass="15119">MRFFLIPALAALAFVSTCDAAVAETNTDRALKGDITFGRSLRNNYGAELDSEDSTNSEARAISGALATALEGESRAVSVTGIYRSWYKARLTPPQVKAVLGVTTTEMTTIARKLQRFYLGYFSFYEATKKKEEEKNK</sequence>
<dbReference type="EMBL" id="NBNE01002926">
    <property type="protein sequence ID" value="OWZ09064.1"/>
    <property type="molecule type" value="Genomic_DNA"/>
</dbReference>
<evidence type="ECO:0000256" key="1">
    <source>
        <dbReference type="ARBA" id="ARBA00004613"/>
    </source>
</evidence>
<accession>A0A225VV76</accession>
<dbReference type="AlphaFoldDB" id="A0A225VV76"/>
<comment type="similarity">
    <text evidence="2 5">Belongs to the RxLR effector family.</text>
</comment>
<comment type="subcellular location">
    <subcellularLocation>
        <location evidence="1 5">Secreted</location>
    </subcellularLocation>
</comment>
<name>A0A225VV76_9STRA</name>
<proteinExistence type="inferred from homology"/>
<dbReference type="Pfam" id="PF16810">
    <property type="entry name" value="RXLR"/>
    <property type="match status" value="1"/>
</dbReference>
<evidence type="ECO:0000313" key="6">
    <source>
        <dbReference type="EMBL" id="OWZ09064.1"/>
    </source>
</evidence>
<evidence type="ECO:0000256" key="4">
    <source>
        <dbReference type="ARBA" id="ARBA00022729"/>
    </source>
</evidence>
<reference evidence="7" key="1">
    <citation type="submission" date="2017-03" db="EMBL/GenBank/DDBJ databases">
        <title>Phytopthora megakarya and P. palmivora, two closely related causual agents of cacao black pod achieved similar genome size and gene model numbers by different mechanisms.</title>
        <authorList>
            <person name="Ali S."/>
            <person name="Shao J."/>
            <person name="Larry D.J."/>
            <person name="Kronmiller B."/>
            <person name="Shen D."/>
            <person name="Strem M.D."/>
            <person name="Melnick R.L."/>
            <person name="Guiltinan M.J."/>
            <person name="Tyler B.M."/>
            <person name="Meinhardt L.W."/>
            <person name="Bailey B.A."/>
        </authorList>
    </citation>
    <scope>NUCLEOTIDE SEQUENCE [LARGE SCALE GENOMIC DNA]</scope>
    <source>
        <strain evidence="7">zdho120</strain>
    </source>
</reference>
<gene>
    <name evidence="6" type="ORF">PHMEG_00018297</name>
</gene>